<accession>A0A199UNW5</accession>
<sequence length="193" mass="22503">MYCEVWWNLDMSTSNNRHPMSNAVVAVNGTDIPTKQPKYHCRKGFTSHNMMAACSLNHQFLFVCIGWERYTADMRVLRWCCESGGFTLEGYANTDCFLAPYQEEQHYLSQFDTAFGIPKRRFKVLRKTTPFPYNVQCRIAYCVIHNFIKRHQGTDRYFNMQMDQFPTDDQNVDSTPSIGLDESRRGDALCTMI</sequence>
<dbReference type="PANTHER" id="PTHR22930">
    <property type="match status" value="1"/>
</dbReference>
<dbReference type="STRING" id="4615.A0A199UNW5"/>
<reference evidence="1 2" key="1">
    <citation type="journal article" date="2016" name="DNA Res.">
        <title>The draft genome of MD-2 pineapple using hybrid error correction of long reads.</title>
        <authorList>
            <person name="Redwan R.M."/>
            <person name="Saidin A."/>
            <person name="Kumar S.V."/>
        </authorList>
    </citation>
    <scope>NUCLEOTIDE SEQUENCE [LARGE SCALE GENOMIC DNA]</scope>
    <source>
        <strain evidence="2">cv. MD2</strain>
        <tissue evidence="1">Leaf</tissue>
    </source>
</reference>
<proteinExistence type="predicted"/>
<evidence type="ECO:0008006" key="3">
    <source>
        <dbReference type="Google" id="ProtNLM"/>
    </source>
</evidence>
<dbReference type="InterPro" id="IPR045249">
    <property type="entry name" value="HARBI1-like"/>
</dbReference>
<organism evidence="1 2">
    <name type="scientific">Ananas comosus</name>
    <name type="common">Pineapple</name>
    <name type="synonym">Ananas ananas</name>
    <dbReference type="NCBI Taxonomy" id="4615"/>
    <lineage>
        <taxon>Eukaryota</taxon>
        <taxon>Viridiplantae</taxon>
        <taxon>Streptophyta</taxon>
        <taxon>Embryophyta</taxon>
        <taxon>Tracheophyta</taxon>
        <taxon>Spermatophyta</taxon>
        <taxon>Magnoliopsida</taxon>
        <taxon>Liliopsida</taxon>
        <taxon>Poales</taxon>
        <taxon>Bromeliaceae</taxon>
        <taxon>Bromelioideae</taxon>
        <taxon>Ananas</taxon>
    </lineage>
</organism>
<dbReference type="EMBL" id="LSRQ01006176">
    <property type="protein sequence ID" value="OAY66488.1"/>
    <property type="molecule type" value="Genomic_DNA"/>
</dbReference>
<evidence type="ECO:0000313" key="1">
    <source>
        <dbReference type="EMBL" id="OAY66488.1"/>
    </source>
</evidence>
<evidence type="ECO:0000313" key="2">
    <source>
        <dbReference type="Proteomes" id="UP000092600"/>
    </source>
</evidence>
<dbReference type="PANTHER" id="PTHR22930:SF259">
    <property type="entry name" value="OS08G0106900 PROTEIN"/>
    <property type="match status" value="1"/>
</dbReference>
<gene>
    <name evidence="1" type="ORF">ACMD2_17617</name>
</gene>
<protein>
    <recommendedName>
        <fullName evidence="3">DDE Tnp4 domain-containing protein</fullName>
    </recommendedName>
</protein>
<dbReference type="AlphaFoldDB" id="A0A199UNW5"/>
<comment type="caution">
    <text evidence="1">The sequence shown here is derived from an EMBL/GenBank/DDBJ whole genome shotgun (WGS) entry which is preliminary data.</text>
</comment>
<name>A0A199UNW5_ANACO</name>
<dbReference type="Proteomes" id="UP000092600">
    <property type="component" value="Unassembled WGS sequence"/>
</dbReference>